<dbReference type="SUPFAM" id="SSF52402">
    <property type="entry name" value="Adenine nucleotide alpha hydrolases-like"/>
    <property type="match status" value="1"/>
</dbReference>
<dbReference type="SMART" id="SM00981">
    <property type="entry name" value="THUMP"/>
    <property type="match status" value="1"/>
</dbReference>
<dbReference type="GO" id="GO:0002937">
    <property type="term" value="P:tRNA 4-thiouridine biosynthesis"/>
    <property type="evidence" value="ECO:0007669"/>
    <property type="project" value="TreeGrafter"/>
</dbReference>
<dbReference type="InterPro" id="IPR050102">
    <property type="entry name" value="tRNA_sulfurtransferase_ThiI"/>
</dbReference>
<feature type="binding site" evidence="9">
    <location>
        <position position="316"/>
    </location>
    <ligand>
        <name>ATP</name>
        <dbReference type="ChEBI" id="CHEBI:30616"/>
    </ligand>
</feature>
<comment type="subcellular location">
    <subcellularLocation>
        <location evidence="1 9">Cytoplasm</location>
    </subcellularLocation>
</comment>
<protein>
    <recommendedName>
        <fullName evidence="9">Probable tRNA sulfurtransferase</fullName>
        <ecNumber evidence="9">2.8.1.4</ecNumber>
    </recommendedName>
    <alternativeName>
        <fullName evidence="9">Sulfur carrier protein ThiS sulfurtransferase</fullName>
    </alternativeName>
    <alternativeName>
        <fullName evidence="9">Thiamine biosynthesis protein ThiI</fullName>
    </alternativeName>
    <alternativeName>
        <fullName evidence="9">tRNA 4-thiouridine synthase</fullName>
    </alternativeName>
</protein>
<comment type="similarity">
    <text evidence="9">Belongs to the ThiI family.</text>
</comment>
<keyword evidence="8 9" id="KW-0784">Thiamine biosynthesis</keyword>
<dbReference type="GO" id="GO:0005829">
    <property type="term" value="C:cytosol"/>
    <property type="evidence" value="ECO:0007669"/>
    <property type="project" value="TreeGrafter"/>
</dbReference>
<evidence type="ECO:0000256" key="1">
    <source>
        <dbReference type="ARBA" id="ARBA00004496"/>
    </source>
</evidence>
<dbReference type="GO" id="GO:0140741">
    <property type="term" value="F:tRNA-uracil-4 sulfurtransferase activity"/>
    <property type="evidence" value="ECO:0007669"/>
    <property type="project" value="UniProtKB-EC"/>
</dbReference>
<evidence type="ECO:0000256" key="4">
    <source>
        <dbReference type="ARBA" id="ARBA00022679"/>
    </source>
</evidence>
<feature type="binding site" evidence="9">
    <location>
        <position position="294"/>
    </location>
    <ligand>
        <name>ATP</name>
        <dbReference type="ChEBI" id="CHEBI:30616"/>
    </ligand>
</feature>
<dbReference type="CDD" id="cd11716">
    <property type="entry name" value="THUMP_ThiI"/>
    <property type="match status" value="1"/>
</dbReference>
<dbReference type="InterPro" id="IPR054173">
    <property type="entry name" value="ThiI_fer"/>
</dbReference>
<keyword evidence="5 9" id="KW-0547">Nucleotide-binding</keyword>
<keyword evidence="2 9" id="KW-0963">Cytoplasm</keyword>
<evidence type="ECO:0000256" key="6">
    <source>
        <dbReference type="ARBA" id="ARBA00022840"/>
    </source>
</evidence>
<feature type="binding site" evidence="9">
    <location>
        <position position="325"/>
    </location>
    <ligand>
        <name>ATP</name>
        <dbReference type="ChEBI" id="CHEBI:30616"/>
    </ligand>
</feature>
<comment type="caution">
    <text evidence="9">Lacks conserved residue(s) required for the propagation of feature annotation.</text>
</comment>
<name>A0A4Z0FAL8_9GAMM</name>
<gene>
    <name evidence="9 11" type="primary">thiI</name>
    <name evidence="11" type="ORF">E4680_07025</name>
</gene>
<dbReference type="AlphaFoldDB" id="A0A4Z0FAL8"/>
<dbReference type="Pfam" id="PF02926">
    <property type="entry name" value="THUMP"/>
    <property type="match status" value="1"/>
</dbReference>
<evidence type="ECO:0000256" key="5">
    <source>
        <dbReference type="ARBA" id="ARBA00022741"/>
    </source>
</evidence>
<comment type="catalytic activity">
    <reaction evidence="9">
        <text>[ThiI sulfur-carrier protein]-S-sulfanyl-L-cysteine + a uridine in tRNA + 2 reduced [2Fe-2S]-[ferredoxin] + ATP + H(+) = [ThiI sulfur-carrier protein]-L-cysteine + a 4-thiouridine in tRNA + 2 oxidized [2Fe-2S]-[ferredoxin] + AMP + diphosphate</text>
        <dbReference type="Rhea" id="RHEA:24176"/>
        <dbReference type="Rhea" id="RHEA-COMP:10000"/>
        <dbReference type="Rhea" id="RHEA-COMP:10001"/>
        <dbReference type="Rhea" id="RHEA-COMP:13337"/>
        <dbReference type="Rhea" id="RHEA-COMP:13338"/>
        <dbReference type="Rhea" id="RHEA-COMP:13339"/>
        <dbReference type="Rhea" id="RHEA-COMP:13340"/>
        <dbReference type="ChEBI" id="CHEBI:15378"/>
        <dbReference type="ChEBI" id="CHEBI:29950"/>
        <dbReference type="ChEBI" id="CHEBI:30616"/>
        <dbReference type="ChEBI" id="CHEBI:33019"/>
        <dbReference type="ChEBI" id="CHEBI:33737"/>
        <dbReference type="ChEBI" id="CHEBI:33738"/>
        <dbReference type="ChEBI" id="CHEBI:61963"/>
        <dbReference type="ChEBI" id="CHEBI:65315"/>
        <dbReference type="ChEBI" id="CHEBI:136798"/>
        <dbReference type="ChEBI" id="CHEBI:456215"/>
        <dbReference type="EC" id="2.8.1.4"/>
    </reaction>
</comment>
<reference evidence="11 12" key="1">
    <citation type="journal article" date="2019" name="ISME J.">
        <title>Candidatus Macondimonas diazotrophica, a novel gammaproteobacterial genus dominating crude-oil-contaminated coastal sediments.</title>
        <authorList>
            <person name="Karthikeyan S."/>
            <person name="Konstantinidis K."/>
        </authorList>
    </citation>
    <scope>NUCLEOTIDE SEQUENCE [LARGE SCALE GENOMIC DNA]</scope>
    <source>
        <strain evidence="11 12">KTK01</strain>
    </source>
</reference>
<dbReference type="Pfam" id="PF22025">
    <property type="entry name" value="ThiI_fer"/>
    <property type="match status" value="1"/>
</dbReference>
<comment type="caution">
    <text evidence="11">The sequence shown here is derived from an EMBL/GenBank/DDBJ whole genome shotgun (WGS) entry which is preliminary data.</text>
</comment>
<dbReference type="HAMAP" id="MF_00021">
    <property type="entry name" value="ThiI"/>
    <property type="match status" value="1"/>
</dbReference>
<evidence type="ECO:0000256" key="8">
    <source>
        <dbReference type="ARBA" id="ARBA00022977"/>
    </source>
</evidence>
<dbReference type="SUPFAM" id="SSF143437">
    <property type="entry name" value="THUMP domain-like"/>
    <property type="match status" value="1"/>
</dbReference>
<dbReference type="Pfam" id="PF02568">
    <property type="entry name" value="ThiI"/>
    <property type="match status" value="1"/>
</dbReference>
<feature type="domain" description="THUMP" evidence="10">
    <location>
        <begin position="82"/>
        <end position="196"/>
    </location>
</feature>
<comment type="pathway">
    <text evidence="9">Cofactor biosynthesis; thiamine diphosphate biosynthesis.</text>
</comment>
<dbReference type="GO" id="GO:0005524">
    <property type="term" value="F:ATP binding"/>
    <property type="evidence" value="ECO:0007669"/>
    <property type="project" value="UniProtKB-UniRule"/>
</dbReference>
<organism evidence="11 12">
    <name type="scientific">Candidatus Macondimonas diazotrophica</name>
    <dbReference type="NCBI Taxonomy" id="2305248"/>
    <lineage>
        <taxon>Bacteria</taxon>
        <taxon>Pseudomonadati</taxon>
        <taxon>Pseudomonadota</taxon>
        <taxon>Gammaproteobacteria</taxon>
        <taxon>Chromatiales</taxon>
        <taxon>Ectothiorhodospiraceae</taxon>
        <taxon>Candidatus Macondimonas</taxon>
    </lineage>
</organism>
<dbReference type="RefSeq" id="WP_135281694.1">
    <property type="nucleotide sequence ID" value="NZ_SRIO01000007.1"/>
</dbReference>
<dbReference type="NCBIfam" id="TIGR00342">
    <property type="entry name" value="tRNA uracil 4-sulfurtransferase ThiI"/>
    <property type="match status" value="1"/>
</dbReference>
<keyword evidence="6 9" id="KW-0067">ATP-binding</keyword>
<dbReference type="InterPro" id="IPR004114">
    <property type="entry name" value="THUMP_dom"/>
</dbReference>
<feature type="binding site" evidence="9">
    <location>
        <begin position="212"/>
        <end position="213"/>
    </location>
    <ligand>
        <name>ATP</name>
        <dbReference type="ChEBI" id="CHEBI:30616"/>
    </ligand>
</feature>
<keyword evidence="4 9" id="KW-0808">Transferase</keyword>
<comment type="function">
    <text evidence="9">Catalyzes the ATP-dependent transfer of a sulfur to tRNA to produce 4-thiouridine in position 8 of tRNAs, which functions as a near-UV photosensor. Also catalyzes the transfer of sulfur to the sulfur carrier protein ThiS, forming ThiS-thiocarboxylate. This is a step in the synthesis of thiazole, in the thiamine biosynthesis pathway. The sulfur is donated as persulfide by IscS.</text>
</comment>
<keyword evidence="7 9" id="KW-0694">RNA-binding</keyword>
<evidence type="ECO:0000256" key="3">
    <source>
        <dbReference type="ARBA" id="ARBA00022555"/>
    </source>
</evidence>
<dbReference type="GO" id="GO:0052837">
    <property type="term" value="P:thiazole biosynthetic process"/>
    <property type="evidence" value="ECO:0007669"/>
    <property type="project" value="TreeGrafter"/>
</dbReference>
<dbReference type="GO" id="GO:0009228">
    <property type="term" value="P:thiamine biosynthetic process"/>
    <property type="evidence" value="ECO:0007669"/>
    <property type="project" value="UniProtKB-KW"/>
</dbReference>
<dbReference type="GO" id="GO:0009229">
    <property type="term" value="P:thiamine diphosphate biosynthetic process"/>
    <property type="evidence" value="ECO:0007669"/>
    <property type="project" value="UniProtKB-UniRule"/>
</dbReference>
<sequence length="432" mass="47002">MSIPSPAPAVADPFDLASPFERRILVHYGEVALKGRNRIQFEQSLQRTLHHRLRMADVDATVELRHDRLCVRLPPAQTIPMSNITALLREVPGIVNFAPAFHAGVSALDPEAGRVWLGRALIALAADAPPPGAGFAVRVNRAYKKFPLPSTQLERELGSAIALNTPWKRVDLTTPARTFHVDILRDGLYCHIGTQAGLGGLPLGSAGHVLALLSGGIDSPVAACLMAKRGCTVDLLHMTPSHLVQQQIEETPVAALAQQISRYAQRCRLFVLPYTHFDLAIPGDADGYGLLLFRRFLARAGAALAWQIRARAMVSGDSLGQVASQTLENLVSTSQATDMPILRPLIADDKQEIINLARRLGTYALSLAPYKDCCALLSRNPRTRSRAKHLAALEQELIPDYPALIQRTLDQQTVLTYDCGRRIDAPGDSDGG</sequence>
<dbReference type="GO" id="GO:0000049">
    <property type="term" value="F:tRNA binding"/>
    <property type="evidence" value="ECO:0007669"/>
    <property type="project" value="UniProtKB-UniRule"/>
</dbReference>
<keyword evidence="3 9" id="KW-0820">tRNA-binding</keyword>
<dbReference type="InterPro" id="IPR049961">
    <property type="entry name" value="ThiI_N"/>
</dbReference>
<dbReference type="InterPro" id="IPR003720">
    <property type="entry name" value="tRNA_STrfase"/>
</dbReference>
<dbReference type="PANTHER" id="PTHR43209">
    <property type="entry name" value="TRNA SULFURTRANSFERASE"/>
    <property type="match status" value="1"/>
</dbReference>
<dbReference type="OrthoDB" id="9773948at2"/>
<evidence type="ECO:0000256" key="9">
    <source>
        <dbReference type="HAMAP-Rule" id="MF_00021"/>
    </source>
</evidence>
<keyword evidence="12" id="KW-1185">Reference proteome</keyword>
<evidence type="ECO:0000313" key="11">
    <source>
        <dbReference type="EMBL" id="TFZ82707.1"/>
    </source>
</evidence>
<dbReference type="Gene3D" id="3.30.2130.30">
    <property type="match status" value="1"/>
</dbReference>
<dbReference type="PROSITE" id="PS51165">
    <property type="entry name" value="THUMP"/>
    <property type="match status" value="1"/>
</dbReference>
<dbReference type="EC" id="2.8.1.4" evidence="9"/>
<dbReference type="InterPro" id="IPR014729">
    <property type="entry name" value="Rossmann-like_a/b/a_fold"/>
</dbReference>
<evidence type="ECO:0000313" key="12">
    <source>
        <dbReference type="Proteomes" id="UP000297890"/>
    </source>
</evidence>
<dbReference type="InterPro" id="IPR049962">
    <property type="entry name" value="THUMP_ThiI"/>
</dbReference>
<dbReference type="EMBL" id="SRIO01000007">
    <property type="protein sequence ID" value="TFZ82707.1"/>
    <property type="molecule type" value="Genomic_DNA"/>
</dbReference>
<dbReference type="PANTHER" id="PTHR43209:SF1">
    <property type="entry name" value="TRNA SULFURTRANSFERASE"/>
    <property type="match status" value="1"/>
</dbReference>
<dbReference type="InterPro" id="IPR020536">
    <property type="entry name" value="ThiI_AANH"/>
</dbReference>
<dbReference type="UniPathway" id="UPA00060"/>
<dbReference type="GO" id="GO:0004810">
    <property type="term" value="F:CCA tRNA nucleotidyltransferase activity"/>
    <property type="evidence" value="ECO:0007669"/>
    <property type="project" value="InterPro"/>
</dbReference>
<comment type="catalytic activity">
    <reaction evidence="9">
        <text>[ThiS sulfur-carrier protein]-C-terminal Gly-Gly-AMP + S-sulfanyl-L-cysteinyl-[cysteine desulfurase] + AH2 = [ThiS sulfur-carrier protein]-C-terminal-Gly-aminoethanethioate + L-cysteinyl-[cysteine desulfurase] + A + AMP + 2 H(+)</text>
        <dbReference type="Rhea" id="RHEA:43340"/>
        <dbReference type="Rhea" id="RHEA-COMP:12157"/>
        <dbReference type="Rhea" id="RHEA-COMP:12158"/>
        <dbReference type="Rhea" id="RHEA-COMP:12910"/>
        <dbReference type="Rhea" id="RHEA-COMP:19908"/>
        <dbReference type="ChEBI" id="CHEBI:13193"/>
        <dbReference type="ChEBI" id="CHEBI:15378"/>
        <dbReference type="ChEBI" id="CHEBI:17499"/>
        <dbReference type="ChEBI" id="CHEBI:29950"/>
        <dbReference type="ChEBI" id="CHEBI:61963"/>
        <dbReference type="ChEBI" id="CHEBI:90618"/>
        <dbReference type="ChEBI" id="CHEBI:232372"/>
        <dbReference type="ChEBI" id="CHEBI:456215"/>
    </reaction>
</comment>
<dbReference type="Proteomes" id="UP000297890">
    <property type="component" value="Unassembled WGS sequence"/>
</dbReference>
<evidence type="ECO:0000256" key="7">
    <source>
        <dbReference type="ARBA" id="ARBA00022884"/>
    </source>
</evidence>
<evidence type="ECO:0000256" key="2">
    <source>
        <dbReference type="ARBA" id="ARBA00022490"/>
    </source>
</evidence>
<proteinExistence type="inferred from homology"/>
<accession>A0A4Z0FAL8</accession>
<evidence type="ECO:0000259" key="10">
    <source>
        <dbReference type="PROSITE" id="PS51165"/>
    </source>
</evidence>
<dbReference type="Gene3D" id="3.40.50.620">
    <property type="entry name" value="HUPs"/>
    <property type="match status" value="1"/>
</dbReference>